<dbReference type="InParanoid" id="A0A0V0QNA2"/>
<comment type="subcellular location">
    <subcellularLocation>
        <location evidence="6">Endomembrane system</location>
        <topology evidence="6">Single-pass type IV membrane protein</topology>
    </subcellularLocation>
</comment>
<evidence type="ECO:0000256" key="4">
    <source>
        <dbReference type="ARBA" id="ARBA00022989"/>
    </source>
</evidence>
<name>A0A0V0QNA2_PSEPJ</name>
<gene>
    <name evidence="7" type="ORF">PPERSA_04254</name>
</gene>
<evidence type="ECO:0000313" key="8">
    <source>
        <dbReference type="Proteomes" id="UP000054937"/>
    </source>
</evidence>
<dbReference type="EMBL" id="LDAU01000126">
    <property type="protein sequence ID" value="KRX03746.1"/>
    <property type="molecule type" value="Genomic_DNA"/>
</dbReference>
<evidence type="ECO:0000256" key="2">
    <source>
        <dbReference type="ARBA" id="ARBA00022692"/>
    </source>
</evidence>
<evidence type="ECO:0000313" key="7">
    <source>
        <dbReference type="EMBL" id="KRX03746.1"/>
    </source>
</evidence>
<accession>A0A0V0QNA2</accession>
<reference evidence="7 8" key="1">
    <citation type="journal article" date="2015" name="Sci. Rep.">
        <title>Genome of the facultative scuticociliatosis pathogen Pseudocohnilembus persalinus provides insight into its virulence through horizontal gene transfer.</title>
        <authorList>
            <person name="Xiong J."/>
            <person name="Wang G."/>
            <person name="Cheng J."/>
            <person name="Tian M."/>
            <person name="Pan X."/>
            <person name="Warren A."/>
            <person name="Jiang C."/>
            <person name="Yuan D."/>
            <person name="Miao W."/>
        </authorList>
    </citation>
    <scope>NUCLEOTIDE SEQUENCE [LARGE SCALE GENOMIC DNA]</scope>
    <source>
        <strain evidence="7">36N120E</strain>
    </source>
</reference>
<evidence type="ECO:0000256" key="5">
    <source>
        <dbReference type="ARBA" id="ARBA00023136"/>
    </source>
</evidence>
<dbReference type="GO" id="GO:0016192">
    <property type="term" value="P:vesicle-mediated transport"/>
    <property type="evidence" value="ECO:0007669"/>
    <property type="project" value="InterPro"/>
</dbReference>
<dbReference type="OMA" id="FIAICYY"/>
<keyword evidence="1" id="KW-0813">Transport</keyword>
<keyword evidence="2" id="KW-0812">Transmembrane</keyword>
<dbReference type="Proteomes" id="UP000054937">
    <property type="component" value="Unassembled WGS sequence"/>
</dbReference>
<comment type="caution">
    <text evidence="7">The sequence shown here is derived from an EMBL/GenBank/DDBJ whole genome shotgun (WGS) entry which is preliminary data.</text>
</comment>
<keyword evidence="8" id="KW-1185">Reference proteome</keyword>
<dbReference type="PIRSF" id="PIRSF028865">
    <property type="entry name" value="Membrin-2"/>
    <property type="match status" value="1"/>
</dbReference>
<evidence type="ECO:0000256" key="6">
    <source>
        <dbReference type="ARBA" id="ARBA00046280"/>
    </source>
</evidence>
<evidence type="ECO:0000256" key="3">
    <source>
        <dbReference type="ARBA" id="ARBA00022927"/>
    </source>
</evidence>
<sequence>MNENFIKASKIRMDLENEINNLNDNRQFNIKYEESDNFAQEFIQAQQQLETVKQRFDQGFSNLQNLYHTTQQQLINKGENFPNYTVYQRKISNLDSQIKEIETDFMRSFRIKQQKLNQEKKKSYLYGDQNYQLLNQKDKDDSTITILQQESKIIDESLRDTHDMITTGQNILHSFSKQRDTLKKTQRKVLTIANEIRPWFKG</sequence>
<keyword evidence="3" id="KW-0653">Protein transport</keyword>
<organism evidence="7 8">
    <name type="scientific">Pseudocohnilembus persalinus</name>
    <name type="common">Ciliate</name>
    <dbReference type="NCBI Taxonomy" id="266149"/>
    <lineage>
        <taxon>Eukaryota</taxon>
        <taxon>Sar</taxon>
        <taxon>Alveolata</taxon>
        <taxon>Ciliophora</taxon>
        <taxon>Intramacronucleata</taxon>
        <taxon>Oligohymenophorea</taxon>
        <taxon>Scuticociliatia</taxon>
        <taxon>Philasterida</taxon>
        <taxon>Pseudocohnilembidae</taxon>
        <taxon>Pseudocohnilembus</taxon>
    </lineage>
</organism>
<dbReference type="GO" id="GO:0005484">
    <property type="term" value="F:SNAP receptor activity"/>
    <property type="evidence" value="ECO:0007669"/>
    <property type="project" value="InterPro"/>
</dbReference>
<dbReference type="AlphaFoldDB" id="A0A0V0QNA2"/>
<dbReference type="SUPFAM" id="SSF58038">
    <property type="entry name" value="SNARE fusion complex"/>
    <property type="match status" value="1"/>
</dbReference>
<keyword evidence="5" id="KW-0472">Membrane</keyword>
<protein>
    <submittedName>
        <fullName evidence="7">Uncharacterized protein</fullName>
    </submittedName>
</protein>
<evidence type="ECO:0000256" key="1">
    <source>
        <dbReference type="ARBA" id="ARBA00022448"/>
    </source>
</evidence>
<dbReference type="Pfam" id="PF12352">
    <property type="entry name" value="V-SNARE_C"/>
    <property type="match status" value="1"/>
</dbReference>
<proteinExistence type="predicted"/>
<dbReference type="InterPro" id="IPR027027">
    <property type="entry name" value="GOSR2/Membrin/Bos1"/>
</dbReference>
<dbReference type="GO" id="GO:0005794">
    <property type="term" value="C:Golgi apparatus"/>
    <property type="evidence" value="ECO:0007669"/>
    <property type="project" value="InterPro"/>
</dbReference>
<keyword evidence="4" id="KW-1133">Transmembrane helix</keyword>
<dbReference type="GO" id="GO:0015031">
    <property type="term" value="P:protein transport"/>
    <property type="evidence" value="ECO:0007669"/>
    <property type="project" value="UniProtKB-KW"/>
</dbReference>